<gene>
    <name evidence="10" type="ORF">ZIOFF_072601</name>
</gene>
<keyword evidence="5 8" id="KW-0378">Hydrolase</keyword>
<comment type="caution">
    <text evidence="10">The sequence shown here is derived from an EMBL/GenBank/DDBJ whole genome shotgun (WGS) entry which is preliminary data.</text>
</comment>
<evidence type="ECO:0000313" key="11">
    <source>
        <dbReference type="Proteomes" id="UP000734854"/>
    </source>
</evidence>
<dbReference type="Proteomes" id="UP000734854">
    <property type="component" value="Unassembled WGS sequence"/>
</dbReference>
<organism evidence="10 11">
    <name type="scientific">Zingiber officinale</name>
    <name type="common">Ginger</name>
    <name type="synonym">Amomum zingiber</name>
    <dbReference type="NCBI Taxonomy" id="94328"/>
    <lineage>
        <taxon>Eukaryota</taxon>
        <taxon>Viridiplantae</taxon>
        <taxon>Streptophyta</taxon>
        <taxon>Embryophyta</taxon>
        <taxon>Tracheophyta</taxon>
        <taxon>Spermatophyta</taxon>
        <taxon>Magnoliopsida</taxon>
        <taxon>Liliopsida</taxon>
        <taxon>Zingiberales</taxon>
        <taxon>Zingiberaceae</taxon>
        <taxon>Zingiber</taxon>
    </lineage>
</organism>
<dbReference type="AlphaFoldDB" id="A0A8J5C6D0"/>
<dbReference type="SUPFAM" id="SSF51126">
    <property type="entry name" value="Pectin lyase-like"/>
    <property type="match status" value="1"/>
</dbReference>
<evidence type="ECO:0000256" key="9">
    <source>
        <dbReference type="SAM" id="SignalP"/>
    </source>
</evidence>
<evidence type="ECO:0000313" key="10">
    <source>
        <dbReference type="EMBL" id="KAG6468035.1"/>
    </source>
</evidence>
<comment type="similarity">
    <text evidence="2 8">Belongs to the glycosyl hydrolase 28 family.</text>
</comment>
<evidence type="ECO:0000256" key="6">
    <source>
        <dbReference type="ARBA" id="ARBA00023295"/>
    </source>
</evidence>
<dbReference type="Pfam" id="PF00295">
    <property type="entry name" value="Glyco_hydro_28"/>
    <property type="match status" value="1"/>
</dbReference>
<keyword evidence="4" id="KW-0964">Secreted</keyword>
<sequence length="346" mass="36824">MAGQSVIVISLFVLLLLASSSAATEVLADPSIYNVLDFGAKGDGNTNDTLAFVKAWSAACHNSKTPSTLLIPAGKTFLLSHINFEGPCNNFIYVMVEGNLKRTNEIWPEASGWLLFIQIKGIKISGSGELDGQGANWWSCNEKNNLHMLGCTDAQILGLRSINSPMMHISVGNSERVNISDITIIAPENSPNTDGIHVQESRFVDIRNSIIGTGDDCVSLSEGDENIFVNNGGSGFAKNISFVNIIMNDVLNPIIIDQYYCPDSFCDASSSGVEVIDVKYIGVTGTSSSEVAIALNCSQSVPCSGIVMDTVNLSSANKGGKVQSYCISANGYTKNQVTPAVSCLTQ</sequence>
<evidence type="ECO:0000256" key="1">
    <source>
        <dbReference type="ARBA" id="ARBA00004191"/>
    </source>
</evidence>
<evidence type="ECO:0000256" key="2">
    <source>
        <dbReference type="ARBA" id="ARBA00008834"/>
    </source>
</evidence>
<evidence type="ECO:0000256" key="5">
    <source>
        <dbReference type="ARBA" id="ARBA00022801"/>
    </source>
</evidence>
<dbReference type="GO" id="GO:0071555">
    <property type="term" value="P:cell wall organization"/>
    <property type="evidence" value="ECO:0007669"/>
    <property type="project" value="UniProtKB-KW"/>
</dbReference>
<feature type="chain" id="PRO_5035229359" description="Polygalacturonase" evidence="9">
    <location>
        <begin position="24"/>
        <end position="346"/>
    </location>
</feature>
<proteinExistence type="inferred from homology"/>
<keyword evidence="7" id="KW-0961">Cell wall biogenesis/degradation</keyword>
<dbReference type="EMBL" id="JACMSC010000022">
    <property type="protein sequence ID" value="KAG6468035.1"/>
    <property type="molecule type" value="Genomic_DNA"/>
</dbReference>
<reference evidence="10 11" key="1">
    <citation type="submission" date="2020-08" db="EMBL/GenBank/DDBJ databases">
        <title>Plant Genome Project.</title>
        <authorList>
            <person name="Zhang R.-G."/>
        </authorList>
    </citation>
    <scope>NUCLEOTIDE SEQUENCE [LARGE SCALE GENOMIC DNA]</scope>
    <source>
        <tissue evidence="10">Rhizome</tissue>
    </source>
</reference>
<evidence type="ECO:0000256" key="4">
    <source>
        <dbReference type="ARBA" id="ARBA00022525"/>
    </source>
</evidence>
<name>A0A8J5C6D0_ZINOF</name>
<keyword evidence="11" id="KW-1185">Reference proteome</keyword>
<keyword evidence="9" id="KW-0732">Signal</keyword>
<dbReference type="InterPro" id="IPR000743">
    <property type="entry name" value="Glyco_hydro_28"/>
</dbReference>
<dbReference type="InterPro" id="IPR011050">
    <property type="entry name" value="Pectin_lyase_fold/virulence"/>
</dbReference>
<keyword evidence="6 8" id="KW-0326">Glycosidase</keyword>
<accession>A0A8J5C6D0</accession>
<evidence type="ECO:0000256" key="3">
    <source>
        <dbReference type="ARBA" id="ARBA00022512"/>
    </source>
</evidence>
<comment type="subcellular location">
    <subcellularLocation>
        <location evidence="1">Secreted</location>
        <location evidence="1">Cell wall</location>
    </subcellularLocation>
</comment>
<dbReference type="GO" id="GO:0004650">
    <property type="term" value="F:polygalacturonase activity"/>
    <property type="evidence" value="ECO:0007669"/>
    <property type="project" value="InterPro"/>
</dbReference>
<feature type="signal peptide" evidence="9">
    <location>
        <begin position="1"/>
        <end position="23"/>
    </location>
</feature>
<dbReference type="InterPro" id="IPR012334">
    <property type="entry name" value="Pectin_lyas_fold"/>
</dbReference>
<dbReference type="Gene3D" id="2.160.20.10">
    <property type="entry name" value="Single-stranded right-handed beta-helix, Pectin lyase-like"/>
    <property type="match status" value="1"/>
</dbReference>
<keyword evidence="3" id="KW-0134">Cell wall</keyword>
<protein>
    <recommendedName>
        <fullName evidence="12">Polygalacturonase</fullName>
    </recommendedName>
</protein>
<evidence type="ECO:0000256" key="8">
    <source>
        <dbReference type="RuleBase" id="RU361169"/>
    </source>
</evidence>
<evidence type="ECO:0008006" key="12">
    <source>
        <dbReference type="Google" id="ProtNLM"/>
    </source>
</evidence>
<evidence type="ECO:0000256" key="7">
    <source>
        <dbReference type="ARBA" id="ARBA00023316"/>
    </source>
</evidence>
<dbReference type="PANTHER" id="PTHR31375">
    <property type="match status" value="1"/>
</dbReference>
<dbReference type="GO" id="GO:0005975">
    <property type="term" value="P:carbohydrate metabolic process"/>
    <property type="evidence" value="ECO:0007669"/>
    <property type="project" value="InterPro"/>
</dbReference>